<gene>
    <name evidence="1" type="ORF">GCM10008938_50470</name>
</gene>
<accession>A0ABQ2DKE1</accession>
<dbReference type="EMBL" id="BMOD01000043">
    <property type="protein sequence ID" value="GGJ58293.1"/>
    <property type="molecule type" value="Genomic_DNA"/>
</dbReference>
<proteinExistence type="predicted"/>
<evidence type="ECO:0000313" key="2">
    <source>
        <dbReference type="Proteomes" id="UP000632222"/>
    </source>
</evidence>
<evidence type="ECO:0000313" key="1">
    <source>
        <dbReference type="EMBL" id="GGJ58293.1"/>
    </source>
</evidence>
<protein>
    <submittedName>
        <fullName evidence="1">Uncharacterized protein</fullName>
    </submittedName>
</protein>
<reference evidence="2" key="1">
    <citation type="journal article" date="2019" name="Int. J. Syst. Evol. Microbiol.">
        <title>The Global Catalogue of Microorganisms (GCM) 10K type strain sequencing project: providing services to taxonomists for standard genome sequencing and annotation.</title>
        <authorList>
            <consortium name="The Broad Institute Genomics Platform"/>
            <consortium name="The Broad Institute Genome Sequencing Center for Infectious Disease"/>
            <person name="Wu L."/>
            <person name="Ma J."/>
        </authorList>
    </citation>
    <scope>NUCLEOTIDE SEQUENCE [LARGE SCALE GENOMIC DNA]</scope>
    <source>
        <strain evidence="2">JCM 14370</strain>
    </source>
</reference>
<dbReference type="Proteomes" id="UP000632222">
    <property type="component" value="Unassembled WGS sequence"/>
</dbReference>
<organism evidence="1 2">
    <name type="scientific">Deinococcus roseus</name>
    <dbReference type="NCBI Taxonomy" id="392414"/>
    <lineage>
        <taxon>Bacteria</taxon>
        <taxon>Thermotogati</taxon>
        <taxon>Deinococcota</taxon>
        <taxon>Deinococci</taxon>
        <taxon>Deinococcales</taxon>
        <taxon>Deinococcaceae</taxon>
        <taxon>Deinococcus</taxon>
    </lineage>
</organism>
<keyword evidence="2" id="KW-1185">Reference proteome</keyword>
<comment type="caution">
    <text evidence="1">The sequence shown here is derived from an EMBL/GenBank/DDBJ whole genome shotgun (WGS) entry which is preliminary data.</text>
</comment>
<name>A0ABQ2DKE1_9DEIO</name>
<sequence>MRSLGLGKVESIKMVNQIFRLDISSAKSLVHNSSTWEDRYEVDQALHDEIEALMIEF</sequence>